<feature type="non-terminal residue" evidence="2">
    <location>
        <position position="1"/>
    </location>
</feature>
<feature type="compositionally biased region" description="Basic residues" evidence="1">
    <location>
        <begin position="132"/>
        <end position="148"/>
    </location>
</feature>
<name>A0A6J4JCW6_9PSEU</name>
<keyword evidence="2" id="KW-0560">Oxidoreductase</keyword>
<gene>
    <name evidence="2" type="ORF">AVDCRST_MAG54-3203</name>
</gene>
<sequence>DRPAHAGPHQALARPRVLDAAPLHRARRLHRSAHRARHRARRPRRARQGRRTARARRRRLPDGHEVELHPAGQAGGGAHGPRRQAQVPRHQRRRGRAGDLQGHPADDGRPALAHRGLHHHRVRDPRALLRGLRARRDRALHPPPARRR</sequence>
<dbReference type="EC" id="1.6.5.3" evidence="2"/>
<dbReference type="EMBL" id="CADCTH010000408">
    <property type="protein sequence ID" value="CAA9274678.1"/>
    <property type="molecule type" value="Genomic_DNA"/>
</dbReference>
<keyword evidence="2" id="KW-0830">Ubiquinone</keyword>
<feature type="compositionally biased region" description="Basic residues" evidence="1">
    <location>
        <begin position="24"/>
        <end position="59"/>
    </location>
</feature>
<feature type="non-terminal residue" evidence="2">
    <location>
        <position position="148"/>
    </location>
</feature>
<evidence type="ECO:0000313" key="2">
    <source>
        <dbReference type="EMBL" id="CAA9274678.1"/>
    </source>
</evidence>
<organism evidence="2">
    <name type="scientific">uncultured Actinomycetospora sp</name>
    <dbReference type="NCBI Taxonomy" id="1135996"/>
    <lineage>
        <taxon>Bacteria</taxon>
        <taxon>Bacillati</taxon>
        <taxon>Actinomycetota</taxon>
        <taxon>Actinomycetes</taxon>
        <taxon>Pseudonocardiales</taxon>
        <taxon>Pseudonocardiaceae</taxon>
        <taxon>Actinomycetospora</taxon>
        <taxon>environmental samples</taxon>
    </lineage>
</organism>
<evidence type="ECO:0000256" key="1">
    <source>
        <dbReference type="SAM" id="MobiDB-lite"/>
    </source>
</evidence>
<feature type="region of interest" description="Disordered" evidence="1">
    <location>
        <begin position="1"/>
        <end position="148"/>
    </location>
</feature>
<proteinExistence type="predicted"/>
<reference evidence="2" key="1">
    <citation type="submission" date="2020-02" db="EMBL/GenBank/DDBJ databases">
        <authorList>
            <person name="Meier V. D."/>
        </authorList>
    </citation>
    <scope>NUCLEOTIDE SEQUENCE</scope>
    <source>
        <strain evidence="2">AVDCRST_MAG54</strain>
    </source>
</reference>
<accession>A0A6J4JCW6</accession>
<dbReference type="GO" id="GO:0016491">
    <property type="term" value="F:oxidoreductase activity"/>
    <property type="evidence" value="ECO:0007669"/>
    <property type="project" value="UniProtKB-KW"/>
</dbReference>
<dbReference type="AlphaFoldDB" id="A0A6J4JCW6"/>
<protein>
    <submittedName>
        <fullName evidence="2">NADH-ubiquinone oxidoreductase chain F</fullName>
        <ecNumber evidence="2">1.6.5.3</ecNumber>
    </submittedName>
</protein>